<dbReference type="AlphaFoldDB" id="A0A0C9U6W9"/>
<dbReference type="HOGENOM" id="CLU_2518855_0_0_1"/>
<keyword evidence="3" id="KW-1185">Reference proteome</keyword>
<dbReference type="Proteomes" id="UP000054279">
    <property type="component" value="Unassembled WGS sequence"/>
</dbReference>
<feature type="region of interest" description="Disordered" evidence="1">
    <location>
        <begin position="1"/>
        <end position="23"/>
    </location>
</feature>
<reference evidence="2 3" key="1">
    <citation type="submission" date="2014-06" db="EMBL/GenBank/DDBJ databases">
        <title>Evolutionary Origins and Diversification of the Mycorrhizal Mutualists.</title>
        <authorList>
            <consortium name="DOE Joint Genome Institute"/>
            <consortium name="Mycorrhizal Genomics Consortium"/>
            <person name="Kohler A."/>
            <person name="Kuo A."/>
            <person name="Nagy L.G."/>
            <person name="Floudas D."/>
            <person name="Copeland A."/>
            <person name="Barry K.W."/>
            <person name="Cichocki N."/>
            <person name="Veneault-Fourrey C."/>
            <person name="LaButti K."/>
            <person name="Lindquist E.A."/>
            <person name="Lipzen A."/>
            <person name="Lundell T."/>
            <person name="Morin E."/>
            <person name="Murat C."/>
            <person name="Riley R."/>
            <person name="Ohm R."/>
            <person name="Sun H."/>
            <person name="Tunlid A."/>
            <person name="Henrissat B."/>
            <person name="Grigoriev I.V."/>
            <person name="Hibbett D.S."/>
            <person name="Martin F."/>
        </authorList>
    </citation>
    <scope>NUCLEOTIDE SEQUENCE [LARGE SCALE GENOMIC DNA]</scope>
    <source>
        <strain evidence="2 3">SS14</strain>
    </source>
</reference>
<proteinExistence type="predicted"/>
<feature type="non-terminal residue" evidence="2">
    <location>
        <position position="70"/>
    </location>
</feature>
<accession>A0A0C9U6W9</accession>
<evidence type="ECO:0000256" key="1">
    <source>
        <dbReference type="SAM" id="MobiDB-lite"/>
    </source>
</evidence>
<evidence type="ECO:0000313" key="2">
    <source>
        <dbReference type="EMBL" id="KIJ30039.1"/>
    </source>
</evidence>
<protein>
    <submittedName>
        <fullName evidence="2">Uncharacterized protein</fullName>
    </submittedName>
</protein>
<name>A0A0C9U6W9_SPHS4</name>
<gene>
    <name evidence="2" type="ORF">M422DRAFT_105385</name>
</gene>
<evidence type="ECO:0000313" key="3">
    <source>
        <dbReference type="Proteomes" id="UP000054279"/>
    </source>
</evidence>
<dbReference type="EMBL" id="KN837270">
    <property type="protein sequence ID" value="KIJ30039.1"/>
    <property type="molecule type" value="Genomic_DNA"/>
</dbReference>
<sequence length="70" mass="8305">PTFPKDDANVSKKATPESKNARPCRHCDSGKYWDYECKHSHSGMRFARSRKIEWTVDDEEAQNEYDDLYY</sequence>
<feature type="non-terminal residue" evidence="2">
    <location>
        <position position="1"/>
    </location>
</feature>
<organism evidence="2 3">
    <name type="scientific">Sphaerobolus stellatus (strain SS14)</name>
    <dbReference type="NCBI Taxonomy" id="990650"/>
    <lineage>
        <taxon>Eukaryota</taxon>
        <taxon>Fungi</taxon>
        <taxon>Dikarya</taxon>
        <taxon>Basidiomycota</taxon>
        <taxon>Agaricomycotina</taxon>
        <taxon>Agaricomycetes</taxon>
        <taxon>Phallomycetidae</taxon>
        <taxon>Geastrales</taxon>
        <taxon>Sphaerobolaceae</taxon>
        <taxon>Sphaerobolus</taxon>
    </lineage>
</organism>
<dbReference type="OrthoDB" id="3203159at2759"/>